<evidence type="ECO:0000256" key="1">
    <source>
        <dbReference type="SAM" id="MobiDB-lite"/>
    </source>
</evidence>
<evidence type="ECO:0000313" key="2">
    <source>
        <dbReference type="EMBL" id="GAA4744647.1"/>
    </source>
</evidence>
<dbReference type="RefSeq" id="WP_345527797.1">
    <property type="nucleotide sequence ID" value="NZ_BAABKN010000019.1"/>
</dbReference>
<keyword evidence="3" id="KW-1185">Reference proteome</keyword>
<name>A0ABP8Z2I0_9ACTN</name>
<dbReference type="Proteomes" id="UP001499882">
    <property type="component" value="Unassembled WGS sequence"/>
</dbReference>
<dbReference type="EMBL" id="BAABKN010000019">
    <property type="protein sequence ID" value="GAA4744647.1"/>
    <property type="molecule type" value="Genomic_DNA"/>
</dbReference>
<comment type="caution">
    <text evidence="2">The sequence shown here is derived from an EMBL/GenBank/DDBJ whole genome shotgun (WGS) entry which is preliminary data.</text>
</comment>
<feature type="region of interest" description="Disordered" evidence="1">
    <location>
        <begin position="195"/>
        <end position="220"/>
    </location>
</feature>
<gene>
    <name evidence="2" type="ORF">GCM10023350_31710</name>
</gene>
<feature type="compositionally biased region" description="Basic and acidic residues" evidence="1">
    <location>
        <begin position="204"/>
        <end position="220"/>
    </location>
</feature>
<evidence type="ECO:0008006" key="4">
    <source>
        <dbReference type="Google" id="ProtNLM"/>
    </source>
</evidence>
<protein>
    <recommendedName>
        <fullName evidence="4">Helix-turn-helix domain-containing protein</fullName>
    </recommendedName>
</protein>
<sequence>MYLGLCLISVIAVVWAITAMPSRPRVETVRPRDLERRDAQLRACPDRVTKADVDRALRAYALPDPTIARVLGTAAERGISARTMWCWMDRFGVDKLVLALDADVAERRLNRYLDAGTTPDWASMSVFAGLNNDVRPGAMPLDEILDLDVVPNSDELRFDLSEWETPDLPAVTITDVDLSQFDHLPPIFDPGLPVIRSAMPPADRTSDRRAGGDDNWPRVA</sequence>
<evidence type="ECO:0000313" key="3">
    <source>
        <dbReference type="Proteomes" id="UP001499882"/>
    </source>
</evidence>
<proteinExistence type="predicted"/>
<accession>A0ABP8Z2I0</accession>
<reference evidence="3" key="1">
    <citation type="journal article" date="2019" name="Int. J. Syst. Evol. Microbiol.">
        <title>The Global Catalogue of Microorganisms (GCM) 10K type strain sequencing project: providing services to taxonomists for standard genome sequencing and annotation.</title>
        <authorList>
            <consortium name="The Broad Institute Genomics Platform"/>
            <consortium name="The Broad Institute Genome Sequencing Center for Infectious Disease"/>
            <person name="Wu L."/>
            <person name="Ma J."/>
        </authorList>
    </citation>
    <scope>NUCLEOTIDE SEQUENCE [LARGE SCALE GENOMIC DNA]</scope>
    <source>
        <strain evidence="3">JCM 18532</strain>
    </source>
</reference>
<organism evidence="2 3">
    <name type="scientific">Nocardioides endophyticus</name>
    <dbReference type="NCBI Taxonomy" id="1353775"/>
    <lineage>
        <taxon>Bacteria</taxon>
        <taxon>Bacillati</taxon>
        <taxon>Actinomycetota</taxon>
        <taxon>Actinomycetes</taxon>
        <taxon>Propionibacteriales</taxon>
        <taxon>Nocardioidaceae</taxon>
        <taxon>Nocardioides</taxon>
    </lineage>
</organism>